<evidence type="ECO:0000313" key="2">
    <source>
        <dbReference type="EMBL" id="PKY60615.1"/>
    </source>
</evidence>
<feature type="region of interest" description="Disordered" evidence="1">
    <location>
        <begin position="297"/>
        <end position="332"/>
    </location>
</feature>
<keyword evidence="3" id="KW-1185">Reference proteome</keyword>
<reference evidence="2 3" key="1">
    <citation type="submission" date="2015-10" db="EMBL/GenBank/DDBJ databases">
        <title>Genome analyses suggest a sexual origin of heterokaryosis in a supposedly ancient asexual fungus.</title>
        <authorList>
            <person name="Ropars J."/>
            <person name="Sedzielewska K."/>
            <person name="Noel J."/>
            <person name="Charron P."/>
            <person name="Farinelli L."/>
            <person name="Marton T."/>
            <person name="Kruger M."/>
            <person name="Pelin A."/>
            <person name="Brachmann A."/>
            <person name="Corradi N."/>
        </authorList>
    </citation>
    <scope>NUCLEOTIDE SEQUENCE [LARGE SCALE GENOMIC DNA]</scope>
    <source>
        <strain evidence="2 3">A4</strain>
    </source>
</reference>
<dbReference type="VEuPathDB" id="FungiDB:FUN_002789"/>
<name>A0A2I1HNZ9_9GLOM</name>
<dbReference type="VEuPathDB" id="FungiDB:RhiirFUN_003382"/>
<dbReference type="Proteomes" id="UP000234323">
    <property type="component" value="Unassembled WGS sequence"/>
</dbReference>
<protein>
    <submittedName>
        <fullName evidence="2">Uncharacterized protein</fullName>
    </submittedName>
</protein>
<evidence type="ECO:0000313" key="3">
    <source>
        <dbReference type="Proteomes" id="UP000234323"/>
    </source>
</evidence>
<proteinExistence type="predicted"/>
<dbReference type="AlphaFoldDB" id="A0A2I1HNZ9"/>
<comment type="caution">
    <text evidence="2">The sequence shown here is derived from an EMBL/GenBank/DDBJ whole genome shotgun (WGS) entry which is preliminary data.</text>
</comment>
<dbReference type="VEuPathDB" id="FungiDB:RhiirA1_451691"/>
<organism evidence="2 3">
    <name type="scientific">Rhizophagus irregularis</name>
    <dbReference type="NCBI Taxonomy" id="588596"/>
    <lineage>
        <taxon>Eukaryota</taxon>
        <taxon>Fungi</taxon>
        <taxon>Fungi incertae sedis</taxon>
        <taxon>Mucoromycota</taxon>
        <taxon>Glomeromycotina</taxon>
        <taxon>Glomeromycetes</taxon>
        <taxon>Glomerales</taxon>
        <taxon>Glomeraceae</taxon>
        <taxon>Rhizophagus</taxon>
    </lineage>
</organism>
<evidence type="ECO:0000256" key="1">
    <source>
        <dbReference type="SAM" id="MobiDB-lite"/>
    </source>
</evidence>
<dbReference type="EMBL" id="LLXI01004427">
    <property type="protein sequence ID" value="PKY60615.1"/>
    <property type="molecule type" value="Genomic_DNA"/>
</dbReference>
<gene>
    <name evidence="2" type="ORF">RhiirA4_484513</name>
</gene>
<sequence length="332" mass="39343">MSKDIVHATEEKIYDSGSKEEFLEIIKRRIKDTEKNHMPRVLSDNEVVIKNRMPRFRVYLLFYGSLFDNSREWEEKKLKLEADVVDKARLVKLREEEINKLKEKIKKLSITQKSQNAYWKDEEIYSTLQKVGYIERLVVKRSYKYKTVRTNIHLSKEMEAIFIKGGSNITIKKNEWDYYFRMFDATLAEKDIKLRYSWQVVKKLEESEVSKEDCLLIKEYIGIYKGHFVKIIKVNKIKYILMYFNNGRDLLKAIYQSTMEDEMGKGLQIKGQNEIIGRMGNLLDCGIEIESSVESETNLKKSKIEEPEEDKLNENKKRLVAHQATRADYDSE</sequence>
<accession>A0A2I1HNZ9</accession>
<feature type="compositionally biased region" description="Basic and acidic residues" evidence="1">
    <location>
        <begin position="297"/>
        <end position="317"/>
    </location>
</feature>